<dbReference type="GeneID" id="24623190"/>
<evidence type="ECO:0000313" key="2">
    <source>
        <dbReference type="Proteomes" id="UP000030322"/>
    </source>
</evidence>
<dbReference type="OrthoDB" id="12581at10239"/>
<sequence>MTKSIQIITNGVNSFELNADLTKSEMWKVAQEEGFEGGRTSFMNLLNGKVEVACGYSIKIQTVVEQSAKVIAKIDKVAALKAFDFSTHIVEAKTETYGTVLVKCGRVQINPMNNGTYSVMVLPKKGYSVKDAADMIGAGTEKNQYVQVGKLSASEVTALVNRLV</sequence>
<keyword evidence="2" id="KW-1185">Reference proteome</keyword>
<dbReference type="RefSeq" id="YP_009147575.1">
    <property type="nucleotide sequence ID" value="NC_027340.1"/>
</dbReference>
<accession>A0A0A0YVG1</accession>
<gene>
    <name evidence="1" type="ORF">NW77_063</name>
</gene>
<evidence type="ECO:0000313" key="1">
    <source>
        <dbReference type="EMBL" id="AIX13071.1"/>
    </source>
</evidence>
<dbReference type="KEGG" id="vg:24623190"/>
<protein>
    <submittedName>
        <fullName evidence="1">Uncharacterized protein</fullName>
    </submittedName>
</protein>
<organism evidence="1 2">
    <name type="scientific">Erwinia phage phiEa2809</name>
    <dbReference type="NCBI Taxonomy" id="1564096"/>
    <lineage>
        <taxon>Viruses</taxon>
        <taxon>Duplodnaviria</taxon>
        <taxon>Heunggongvirae</taxon>
        <taxon>Uroviricota</taxon>
        <taxon>Caudoviricetes</taxon>
        <taxon>Pantevenvirales</taxon>
        <taxon>Ackermannviridae</taxon>
        <taxon>Nezavisimistyvirus</taxon>
        <taxon>Nezavisimistyvirus Ea2809</taxon>
    </lineage>
</organism>
<dbReference type="Proteomes" id="UP000030322">
    <property type="component" value="Segment"/>
</dbReference>
<proteinExistence type="predicted"/>
<dbReference type="EMBL" id="KP037007">
    <property type="protein sequence ID" value="AIX13071.1"/>
    <property type="molecule type" value="Genomic_DNA"/>
</dbReference>
<reference evidence="1 2" key="1">
    <citation type="submission" date="2014-10" db="EMBL/GenBank/DDBJ databases">
        <title>Characterization of a new ViI-like Erwinia amylovora bacteriophage.</title>
        <authorList>
            <person name="Lagonenko A.L."/>
            <person name="Valentovich L.N."/>
        </authorList>
    </citation>
    <scope>NUCLEOTIDE SEQUENCE [LARGE SCALE GENOMIC DNA]</scope>
</reference>
<name>A0A0A0YVG1_9CAUD</name>